<gene>
    <name evidence="2" type="ORF">AVEN_42185_1</name>
</gene>
<reference evidence="2 3" key="1">
    <citation type="journal article" date="2019" name="Sci. Rep.">
        <title>Orb-weaving spider Araneus ventricosus genome elucidates the spidroin gene catalogue.</title>
        <authorList>
            <person name="Kono N."/>
            <person name="Nakamura H."/>
            <person name="Ohtoshi R."/>
            <person name="Moran D.A.P."/>
            <person name="Shinohara A."/>
            <person name="Yoshida Y."/>
            <person name="Fujiwara M."/>
            <person name="Mori M."/>
            <person name="Tomita M."/>
            <person name="Arakawa K."/>
        </authorList>
    </citation>
    <scope>NUCLEOTIDE SEQUENCE [LARGE SCALE GENOMIC DNA]</scope>
</reference>
<dbReference type="Proteomes" id="UP000499080">
    <property type="component" value="Unassembled WGS sequence"/>
</dbReference>
<proteinExistence type="predicted"/>
<accession>A0A4Y2B0Q0</accession>
<evidence type="ECO:0000313" key="2">
    <source>
        <dbReference type="EMBL" id="GBL84915.1"/>
    </source>
</evidence>
<comment type="caution">
    <text evidence="2">The sequence shown here is derived from an EMBL/GenBank/DDBJ whole genome shotgun (WGS) entry which is preliminary data.</text>
</comment>
<keyword evidence="3" id="KW-1185">Reference proteome</keyword>
<evidence type="ECO:0000313" key="3">
    <source>
        <dbReference type="Proteomes" id="UP000499080"/>
    </source>
</evidence>
<organism evidence="2 3">
    <name type="scientific">Araneus ventricosus</name>
    <name type="common">Orbweaver spider</name>
    <name type="synonym">Epeira ventricosa</name>
    <dbReference type="NCBI Taxonomy" id="182803"/>
    <lineage>
        <taxon>Eukaryota</taxon>
        <taxon>Metazoa</taxon>
        <taxon>Ecdysozoa</taxon>
        <taxon>Arthropoda</taxon>
        <taxon>Chelicerata</taxon>
        <taxon>Arachnida</taxon>
        <taxon>Araneae</taxon>
        <taxon>Araneomorphae</taxon>
        <taxon>Entelegynae</taxon>
        <taxon>Araneoidea</taxon>
        <taxon>Araneidae</taxon>
        <taxon>Araneus</taxon>
    </lineage>
</organism>
<dbReference type="EMBL" id="BGPR01000040">
    <property type="protein sequence ID" value="GBL84915.1"/>
    <property type="molecule type" value="Genomic_DNA"/>
</dbReference>
<sequence length="123" mass="13749">MPPRLEPPTPSFRTSDFIWPRFRAVIKGIYEMLTVNDLDLCEAVGYDGQPSTPPRGGGCLPPPQKLLHVGGVRVSAGNSKRSLTKRPPSQPPQREREIGSLFRELRLPSQHQGIRVDHLSVHH</sequence>
<name>A0A4Y2B0Q0_ARAVE</name>
<feature type="region of interest" description="Disordered" evidence="1">
    <location>
        <begin position="75"/>
        <end position="98"/>
    </location>
</feature>
<protein>
    <submittedName>
        <fullName evidence="2">Uncharacterized protein</fullName>
    </submittedName>
</protein>
<dbReference type="AlphaFoldDB" id="A0A4Y2B0Q0"/>
<evidence type="ECO:0000256" key="1">
    <source>
        <dbReference type="SAM" id="MobiDB-lite"/>
    </source>
</evidence>